<dbReference type="AlphaFoldDB" id="A0A432XUA5"/>
<keyword evidence="4 5" id="KW-0472">Membrane</keyword>
<dbReference type="GO" id="GO:0055085">
    <property type="term" value="P:transmembrane transport"/>
    <property type="evidence" value="ECO:0007669"/>
    <property type="project" value="InterPro"/>
</dbReference>
<evidence type="ECO:0000313" key="7">
    <source>
        <dbReference type="EMBL" id="RUO52300.1"/>
    </source>
</evidence>
<evidence type="ECO:0000256" key="5">
    <source>
        <dbReference type="RuleBase" id="RU363032"/>
    </source>
</evidence>
<gene>
    <name evidence="7" type="ORF">CWI70_11260</name>
</gene>
<evidence type="ECO:0000256" key="1">
    <source>
        <dbReference type="ARBA" id="ARBA00004651"/>
    </source>
</evidence>
<keyword evidence="2 5" id="KW-0812">Transmembrane</keyword>
<evidence type="ECO:0000313" key="8">
    <source>
        <dbReference type="Proteomes" id="UP000287649"/>
    </source>
</evidence>
<feature type="transmembrane region" description="Helical" evidence="5">
    <location>
        <begin position="544"/>
        <end position="565"/>
    </location>
</feature>
<feature type="transmembrane region" description="Helical" evidence="5">
    <location>
        <begin position="511"/>
        <end position="532"/>
    </location>
</feature>
<dbReference type="InterPro" id="IPR036322">
    <property type="entry name" value="WD40_repeat_dom_sf"/>
</dbReference>
<evidence type="ECO:0000256" key="4">
    <source>
        <dbReference type="ARBA" id="ARBA00023136"/>
    </source>
</evidence>
<comment type="subcellular location">
    <subcellularLocation>
        <location evidence="1 5">Cell membrane</location>
        <topology evidence="1 5">Multi-pass membrane protein</topology>
    </subcellularLocation>
</comment>
<organism evidence="7 8">
    <name type="scientific">Pseudidiomarina homiensis</name>
    <dbReference type="NCBI Taxonomy" id="364198"/>
    <lineage>
        <taxon>Bacteria</taxon>
        <taxon>Pseudomonadati</taxon>
        <taxon>Pseudomonadota</taxon>
        <taxon>Gammaproteobacteria</taxon>
        <taxon>Alteromonadales</taxon>
        <taxon>Idiomarinaceae</taxon>
        <taxon>Pseudidiomarina</taxon>
    </lineage>
</organism>
<reference evidence="8" key="1">
    <citation type="journal article" date="2018" name="Front. Microbiol.">
        <title>Genome-Based Analysis Reveals the Taxonomy and Diversity of the Family Idiomarinaceae.</title>
        <authorList>
            <person name="Liu Y."/>
            <person name="Lai Q."/>
            <person name="Shao Z."/>
        </authorList>
    </citation>
    <scope>NUCLEOTIDE SEQUENCE [LARGE SCALE GENOMIC DNA]</scope>
    <source>
        <strain evidence="8">PO-M2</strain>
    </source>
</reference>
<dbReference type="PANTHER" id="PTHR42727:SF1">
    <property type="entry name" value="PHOSPHATE TRANSPORT SYSTEM PERMEASE"/>
    <property type="match status" value="1"/>
</dbReference>
<keyword evidence="5" id="KW-0813">Transport</keyword>
<dbReference type="PANTHER" id="PTHR42727">
    <property type="entry name" value="PHOSPHATE TRANSPORT SYSTEM PERMEASE PROTEIN"/>
    <property type="match status" value="1"/>
</dbReference>
<dbReference type="OrthoDB" id="9785113at2"/>
<dbReference type="EMBL" id="PIPX01000003">
    <property type="protein sequence ID" value="RUO52300.1"/>
    <property type="molecule type" value="Genomic_DNA"/>
</dbReference>
<protein>
    <submittedName>
        <fullName evidence="7">Phosphate ABC transporter permease</fullName>
    </submittedName>
</protein>
<dbReference type="SUPFAM" id="SSF161098">
    <property type="entry name" value="MetI-like"/>
    <property type="match status" value="2"/>
</dbReference>
<evidence type="ECO:0000259" key="6">
    <source>
        <dbReference type="PROSITE" id="PS50928"/>
    </source>
</evidence>
<feature type="domain" description="ABC transmembrane type-1" evidence="6">
    <location>
        <begin position="444"/>
        <end position="732"/>
    </location>
</feature>
<feature type="transmembrane region" description="Helical" evidence="5">
    <location>
        <begin position="485"/>
        <end position="505"/>
    </location>
</feature>
<dbReference type="Gene3D" id="1.10.3720.10">
    <property type="entry name" value="MetI-like"/>
    <property type="match status" value="1"/>
</dbReference>
<accession>A0A432XUA5</accession>
<dbReference type="SUPFAM" id="SSF50978">
    <property type="entry name" value="WD40 repeat-like"/>
    <property type="match status" value="1"/>
</dbReference>
<feature type="transmembrane region" description="Helical" evidence="5">
    <location>
        <begin position="21"/>
        <end position="45"/>
    </location>
</feature>
<keyword evidence="3 5" id="KW-1133">Transmembrane helix</keyword>
<feature type="transmembrane region" description="Helical" evidence="5">
    <location>
        <begin position="598"/>
        <end position="621"/>
    </location>
</feature>
<feature type="transmembrane region" description="Helical" evidence="5">
    <location>
        <begin position="642"/>
        <end position="662"/>
    </location>
</feature>
<comment type="similarity">
    <text evidence="5">Belongs to the binding-protein-dependent transport system permease family.</text>
</comment>
<name>A0A432XUA5_9GAMM</name>
<feature type="transmembrane region" description="Helical" evidence="5">
    <location>
        <begin position="711"/>
        <end position="732"/>
    </location>
</feature>
<dbReference type="InterPro" id="IPR035906">
    <property type="entry name" value="MetI-like_sf"/>
</dbReference>
<proteinExistence type="inferred from homology"/>
<dbReference type="CDD" id="cd06261">
    <property type="entry name" value="TM_PBP2"/>
    <property type="match status" value="1"/>
</dbReference>
<comment type="caution">
    <text evidence="7">The sequence shown here is derived from an EMBL/GenBank/DDBJ whole genome shotgun (WGS) entry which is preliminary data.</text>
</comment>
<dbReference type="PROSITE" id="PS50928">
    <property type="entry name" value="ABC_TM1"/>
    <property type="match status" value="1"/>
</dbReference>
<feature type="transmembrane region" description="Helical" evidence="5">
    <location>
        <begin position="450"/>
        <end position="473"/>
    </location>
</feature>
<keyword evidence="8" id="KW-1185">Reference proteome</keyword>
<dbReference type="Pfam" id="PF00528">
    <property type="entry name" value="BPD_transp_1"/>
    <property type="match status" value="1"/>
</dbReference>
<dbReference type="GO" id="GO:0005886">
    <property type="term" value="C:plasma membrane"/>
    <property type="evidence" value="ECO:0007669"/>
    <property type="project" value="UniProtKB-SubCell"/>
</dbReference>
<dbReference type="InterPro" id="IPR000515">
    <property type="entry name" value="MetI-like"/>
</dbReference>
<dbReference type="Proteomes" id="UP000287649">
    <property type="component" value="Unassembled WGS sequence"/>
</dbReference>
<evidence type="ECO:0000256" key="3">
    <source>
        <dbReference type="ARBA" id="ARBA00022989"/>
    </source>
</evidence>
<evidence type="ECO:0000256" key="2">
    <source>
        <dbReference type="ARBA" id="ARBA00022692"/>
    </source>
</evidence>
<sequence length="746" mass="82847">MAAAKPSLGASNYRLIKDRAARWGVSLGGVMVLVALLLIFFYLLYVIEPIFRGVEINHQRSFQTPAENVVAMGMEEQSEIGYQFTADGELVYFALRAKKGTEWEPGKELMRTAVTAQKPTAFTKTQPQNNRYAFAVPGGAVRIIEPKFSSRFIDGEMFVEPREVELDARELLQVDPQDQDIVKLAYEYDGESKLFAAQSAEGRVFVNFMQAKRNFLSGAVEMESKVSELPINGGVDQLLVTPDLRQVMVRQNNRFWVFDVTRTGTVKERQLINVDSRRFGEVTSMSLLAGASSVLFGHANGKITQWFEVAGDDGRRYQFIRDFQAAESAITEIVVEYYRRTFYTIAENGEVGVFHTTSEAELYRGHPDAFKAQNLVIDPRANTLLMREGQQLHVFELSNEHPEVTWSGLWQEVWYEGYPEPDYVWQSTSGSDDFEPKFSLVPISFGTIKAAAYAMLFAVPIGLAAAVYTAYFMSPSVRKVVKPTVEIMEALPTVILGFLAGLWLAPLVEAYLPGIIAVIVLVPLSIILFAMLSSVLPQVIRSRLTDGSAALVLVPLVAFVGWLSFQLSPVIENVLFDGNVRQYLTNELGITFDQRNSLVVGIAMGFAVIPTIFSIAEDAVFSVPKHLSNGSLALGATTWQTLTKVVLLTASPGIFSAVMMGLGRAVGETMIVLMATGNTPIMDWNIFEGMRTLSANIAVEMPESEVGSSHYRILFLAAFVLFVFTFAFNTVAELVRQRLRDKYSSM</sequence>